<evidence type="ECO:0000256" key="1">
    <source>
        <dbReference type="SAM" id="Phobius"/>
    </source>
</evidence>
<dbReference type="RefSeq" id="WP_013043085.1">
    <property type="nucleotide sequence ID" value="NC_014008.1"/>
</dbReference>
<feature type="transmembrane region" description="Helical" evidence="1">
    <location>
        <begin position="37"/>
        <end position="55"/>
    </location>
</feature>
<dbReference type="InterPro" id="IPR025105">
    <property type="entry name" value="DUF4010"/>
</dbReference>
<feature type="domain" description="MgtC/SapB/SrpB/YhiD N-terminal" evidence="2">
    <location>
        <begin position="8"/>
        <end position="133"/>
    </location>
</feature>
<feature type="transmembrane region" description="Helical" evidence="1">
    <location>
        <begin position="61"/>
        <end position="81"/>
    </location>
</feature>
<feature type="transmembrane region" description="Helical" evidence="1">
    <location>
        <begin position="265"/>
        <end position="284"/>
    </location>
</feature>
<keyword evidence="1" id="KW-0472">Membrane</keyword>
<feature type="transmembrane region" description="Helical" evidence="1">
    <location>
        <begin position="335"/>
        <end position="355"/>
    </location>
</feature>
<name>D5EIW4_CORAD</name>
<sequence length="417" mass="44483">MDPLLQSLALSASLGALIGLIRQWGEQQEGNADLTFAGLRTFVLWALIGASSAYLNQHFVPYAFLATILVIGGHIVLRSVFASQPTSVGFTTGAAGILTVLIGGLTYWDQNTAAVVLAGLTMLTIGLKHHSHRWTRGFTQEDIRSTLQFVAVTGVVLPLVPNQGFGPMDAFNPYKLWLMVVLISGLGFVGYILMRMLGTKAGVALTGVVGGLASSTATTLAFSKESKVYPELSRGFAMAIVTACTIMVWRVLFILGLLHPPIIEHLWLPFVIFSTPGVVYALWAGLLSKEGRKTTDIPNLKNPLGLSIAIKFALLYGIITLLVKFFSSTELSQGLLILSFLSGLTDMDAIALSVTNNLKEGIVVIDLAVQAILIAAISNTLLKAGLVFSLGSKDLRKHIGIALGSMVLAGIYACIII</sequence>
<gene>
    <name evidence="4" type="ordered locus">Caka_1343</name>
</gene>
<dbReference type="KEGG" id="caa:Caka_1343"/>
<feature type="transmembrane region" description="Helical" evidence="1">
    <location>
        <begin position="201"/>
        <end position="223"/>
    </location>
</feature>
<feature type="transmembrane region" description="Helical" evidence="1">
    <location>
        <begin position="398"/>
        <end position="416"/>
    </location>
</feature>
<protein>
    <submittedName>
        <fullName evidence="4">Uncharacterized protein</fullName>
    </submittedName>
</protein>
<dbReference type="OrthoDB" id="9813718at2"/>
<feature type="transmembrane region" description="Helical" evidence="1">
    <location>
        <begin position="176"/>
        <end position="194"/>
    </location>
</feature>
<dbReference type="InterPro" id="IPR049177">
    <property type="entry name" value="MgtC_SapB_SrpB_YhiD_N"/>
</dbReference>
<feature type="transmembrane region" description="Helical" evidence="1">
    <location>
        <begin position="143"/>
        <end position="161"/>
    </location>
</feature>
<evidence type="ECO:0000259" key="2">
    <source>
        <dbReference type="Pfam" id="PF02308"/>
    </source>
</evidence>
<dbReference type="STRING" id="583355.Caka_1343"/>
<dbReference type="Proteomes" id="UP000000925">
    <property type="component" value="Chromosome"/>
</dbReference>
<dbReference type="PANTHER" id="PTHR39084:SF1">
    <property type="entry name" value="DUF4010 DOMAIN-CONTAINING PROTEIN"/>
    <property type="match status" value="1"/>
</dbReference>
<feature type="transmembrane region" description="Helical" evidence="1">
    <location>
        <begin position="304"/>
        <end position="323"/>
    </location>
</feature>
<accession>D5EIW4</accession>
<feature type="transmembrane region" description="Helical" evidence="1">
    <location>
        <begin position="235"/>
        <end position="258"/>
    </location>
</feature>
<dbReference type="EMBL" id="CP001998">
    <property type="protein sequence ID" value="ADE54363.1"/>
    <property type="molecule type" value="Genomic_DNA"/>
</dbReference>
<dbReference type="PANTHER" id="PTHR39084">
    <property type="entry name" value="MEMBRANE PROTEIN-RELATED"/>
    <property type="match status" value="1"/>
</dbReference>
<dbReference type="HOGENOM" id="CLU_036781_1_1_0"/>
<feature type="transmembrane region" description="Helical" evidence="1">
    <location>
        <begin position="88"/>
        <end position="108"/>
    </location>
</feature>
<keyword evidence="1" id="KW-0812">Transmembrane</keyword>
<dbReference type="eggNOG" id="COG3174">
    <property type="taxonomic scope" value="Bacteria"/>
</dbReference>
<feature type="transmembrane region" description="Helical" evidence="1">
    <location>
        <begin position="114"/>
        <end position="131"/>
    </location>
</feature>
<organism evidence="4 5">
    <name type="scientific">Coraliomargarita akajimensis (strain DSM 45221 / IAM 15411 / JCM 23193 / KCTC 12865 / 04OKA010-24)</name>
    <dbReference type="NCBI Taxonomy" id="583355"/>
    <lineage>
        <taxon>Bacteria</taxon>
        <taxon>Pseudomonadati</taxon>
        <taxon>Verrucomicrobiota</taxon>
        <taxon>Opitutia</taxon>
        <taxon>Puniceicoccales</taxon>
        <taxon>Coraliomargaritaceae</taxon>
        <taxon>Coraliomargarita</taxon>
    </lineage>
</organism>
<proteinExistence type="predicted"/>
<feature type="domain" description="DUF4010" evidence="3">
    <location>
        <begin position="181"/>
        <end position="391"/>
    </location>
</feature>
<dbReference type="AlphaFoldDB" id="D5EIW4"/>
<dbReference type="Pfam" id="PF13194">
    <property type="entry name" value="DUF4010"/>
    <property type="match status" value="1"/>
</dbReference>
<dbReference type="Pfam" id="PF02308">
    <property type="entry name" value="MgtC"/>
    <property type="match status" value="1"/>
</dbReference>
<feature type="transmembrane region" description="Helical" evidence="1">
    <location>
        <begin position="367"/>
        <end position="386"/>
    </location>
</feature>
<reference evidence="4 5" key="1">
    <citation type="journal article" date="2010" name="Stand. Genomic Sci.">
        <title>Complete genome sequence of Coraliomargarita akajimensis type strain (04OKA010-24).</title>
        <authorList>
            <person name="Mavromatis K."/>
            <person name="Abt B."/>
            <person name="Brambilla E."/>
            <person name="Lapidus A."/>
            <person name="Copeland A."/>
            <person name="Deshpande S."/>
            <person name="Nolan M."/>
            <person name="Lucas S."/>
            <person name="Tice H."/>
            <person name="Cheng J.F."/>
            <person name="Han C."/>
            <person name="Detter J.C."/>
            <person name="Woyke T."/>
            <person name="Goodwin L."/>
            <person name="Pitluck S."/>
            <person name="Held B."/>
            <person name="Brettin T."/>
            <person name="Tapia R."/>
            <person name="Ivanova N."/>
            <person name="Mikhailova N."/>
            <person name="Pati A."/>
            <person name="Liolios K."/>
            <person name="Chen A."/>
            <person name="Palaniappan K."/>
            <person name="Land M."/>
            <person name="Hauser L."/>
            <person name="Chang Y.J."/>
            <person name="Jeffries C.D."/>
            <person name="Rohde M."/>
            <person name="Goker M."/>
            <person name="Bristow J."/>
            <person name="Eisen J.A."/>
            <person name="Markowitz V."/>
            <person name="Hugenholtz P."/>
            <person name="Klenk H.P."/>
            <person name="Kyrpides N.C."/>
        </authorList>
    </citation>
    <scope>NUCLEOTIDE SEQUENCE [LARGE SCALE GENOMIC DNA]</scope>
    <source>
        <strain evidence="5">DSM 45221 / IAM 15411 / JCM 23193 / KCTC 12865</strain>
    </source>
</reference>
<evidence type="ECO:0000313" key="5">
    <source>
        <dbReference type="Proteomes" id="UP000000925"/>
    </source>
</evidence>
<keyword evidence="5" id="KW-1185">Reference proteome</keyword>
<keyword evidence="1" id="KW-1133">Transmembrane helix</keyword>
<evidence type="ECO:0000313" key="4">
    <source>
        <dbReference type="EMBL" id="ADE54363.1"/>
    </source>
</evidence>
<feature type="transmembrane region" description="Helical" evidence="1">
    <location>
        <begin position="6"/>
        <end position="25"/>
    </location>
</feature>
<evidence type="ECO:0000259" key="3">
    <source>
        <dbReference type="Pfam" id="PF13194"/>
    </source>
</evidence>